<dbReference type="PATRIC" id="fig|28087.4.peg.2064"/>
<dbReference type="AlphaFoldDB" id="A0A0W0YJR4"/>
<evidence type="ECO:0000313" key="3">
    <source>
        <dbReference type="Proteomes" id="UP000054621"/>
    </source>
</evidence>
<evidence type="ECO:0000256" key="1">
    <source>
        <dbReference type="SAM" id="MobiDB-lite"/>
    </source>
</evidence>
<organism evidence="2 3">
    <name type="scientific">Legionella sainthelensi</name>
    <dbReference type="NCBI Taxonomy" id="28087"/>
    <lineage>
        <taxon>Bacteria</taxon>
        <taxon>Pseudomonadati</taxon>
        <taxon>Pseudomonadota</taxon>
        <taxon>Gammaproteobacteria</taxon>
        <taxon>Legionellales</taxon>
        <taxon>Legionellaceae</taxon>
        <taxon>Legionella</taxon>
    </lineage>
</organism>
<name>A0A0W0YJR4_9GAMM</name>
<dbReference type="RefSeq" id="WP_027271898.1">
    <property type="nucleotide sequence ID" value="NZ_CAAAJE010000027.1"/>
</dbReference>
<dbReference type="Gene3D" id="3.60.10.10">
    <property type="entry name" value="Endonuclease/exonuclease/phosphatase"/>
    <property type="match status" value="1"/>
</dbReference>
<sequence>MATIKDLKDALDHYLSNPQLNNLARFNSILTELSKNEVQRSELTLLMEQEKWLVQLSQAQKDGRVKSILGVFKNHDFKIPTEAVATPHLLPFYVHPKNRSDLRLKDFIDHPQTSTWDDVYSDHKPQQISCSTEKGNALDLVTYNVALTGPLMVNNIRDKDNTVQSSLWKGVVEKKYNLKSFQEANESQCNDARQIMGRMHAEREQRLIKTLKNQAMSGNPILLLQETTEDFANRLKKELGDGWGVKFSGSGKNIATIWDMSKLDLADEQAEENPKNKISSTNFIYQGETITVSNGHIPHATTALEGEPVVIETLLESTNHFFCGDFNRRLPPLDDGFHHNGTVNNNFNSREEYDCTDGGFTFKNGQIVRLESQIIDEQTGRIAKRHDVTVAAALASDTFQECIFPENYYLDGFHEKISRLSIEMDSISLEKNIYNVSRVMIKSKNNLTNQLAKEFPYVEGTKNSEGEFTYVIYTSPYVMQAKLINELNQNPNKPIEPLIKATNQALDSNSNASLKLQALNDLKLATEAMAASKSKQSTGFKISSVVAAVATVALIALAIVFLPPLGIAAGVTALIAAGLGAKGVSDGKKAKQITAAITAGEQLVNKQMEQERQQRMMKPLDSDSPSARKKAEEQIKASKNERLTLATGVSNQAQMMQQLLAKDKKMSVSKEEKLARIHEKTKGELRNEGASPERIENALAKFTMDTPDHLVNLAYQSTLSNVSKPIFDAYDSDSEMDMRWQALSKEQWDNMSILEEYLERQDYKQAAGVLKKLPPDVRQNIGMYFKPGSATLECLKHAMLDKTFREARISRDVPLERAQQQEDTAGINLKPEVPANSPKGLI</sequence>
<gene>
    <name evidence="2" type="ORF">Lsai_1925</name>
</gene>
<dbReference type="SUPFAM" id="SSF56219">
    <property type="entry name" value="DNase I-like"/>
    <property type="match status" value="1"/>
</dbReference>
<evidence type="ECO:0000313" key="2">
    <source>
        <dbReference type="EMBL" id="KTD56948.1"/>
    </source>
</evidence>
<dbReference type="EMBL" id="LNYV01000029">
    <property type="protein sequence ID" value="KTD56948.1"/>
    <property type="molecule type" value="Genomic_DNA"/>
</dbReference>
<dbReference type="Proteomes" id="UP000054621">
    <property type="component" value="Unassembled WGS sequence"/>
</dbReference>
<feature type="region of interest" description="Disordered" evidence="1">
    <location>
        <begin position="816"/>
        <end position="842"/>
    </location>
</feature>
<dbReference type="eggNOG" id="ENOG5032BF6">
    <property type="taxonomic scope" value="Bacteria"/>
</dbReference>
<proteinExistence type="predicted"/>
<feature type="region of interest" description="Disordered" evidence="1">
    <location>
        <begin position="610"/>
        <end position="637"/>
    </location>
</feature>
<comment type="caution">
    <text evidence="2">The sequence shown here is derived from an EMBL/GenBank/DDBJ whole genome shotgun (WGS) entry which is preliminary data.</text>
</comment>
<accession>A0A0W0YJR4</accession>
<protein>
    <submittedName>
        <fullName evidence="2">Uncharacterized protein</fullName>
    </submittedName>
</protein>
<dbReference type="InterPro" id="IPR036691">
    <property type="entry name" value="Endo/exonu/phosph_ase_sf"/>
</dbReference>
<reference evidence="2 3" key="1">
    <citation type="submission" date="2015-11" db="EMBL/GenBank/DDBJ databases">
        <title>Genomic analysis of 38 Legionella species identifies large and diverse effector repertoires.</title>
        <authorList>
            <person name="Burstein D."/>
            <person name="Amaro F."/>
            <person name="Zusman T."/>
            <person name="Lifshitz Z."/>
            <person name="Cohen O."/>
            <person name="Gilbert J.A."/>
            <person name="Pupko T."/>
            <person name="Shuman H.A."/>
            <person name="Segal G."/>
        </authorList>
    </citation>
    <scope>NUCLEOTIDE SEQUENCE [LARGE SCALE GENOMIC DNA]</scope>
    <source>
        <strain evidence="2 3">Mt.St.Helens-4</strain>
    </source>
</reference>
<dbReference type="OrthoDB" id="9889081at2"/>
<feature type="compositionally biased region" description="Basic and acidic residues" evidence="1">
    <location>
        <begin position="610"/>
        <end position="621"/>
    </location>
</feature>